<reference evidence="2" key="1">
    <citation type="journal article" date="2019" name="bioRxiv">
        <title>The Genome of the Zebra Mussel, Dreissena polymorpha: A Resource for Invasive Species Research.</title>
        <authorList>
            <person name="McCartney M.A."/>
            <person name="Auch B."/>
            <person name="Kono T."/>
            <person name="Mallez S."/>
            <person name="Zhang Y."/>
            <person name="Obille A."/>
            <person name="Becker A."/>
            <person name="Abrahante J.E."/>
            <person name="Garbe J."/>
            <person name="Badalamenti J.P."/>
            <person name="Herman A."/>
            <person name="Mangelson H."/>
            <person name="Liachko I."/>
            <person name="Sullivan S."/>
            <person name="Sone E.D."/>
            <person name="Koren S."/>
            <person name="Silverstein K.A.T."/>
            <person name="Beckman K.B."/>
            <person name="Gohl D.M."/>
        </authorList>
    </citation>
    <scope>NUCLEOTIDE SEQUENCE</scope>
    <source>
        <strain evidence="2">Duluth1</strain>
        <tissue evidence="2">Whole animal</tissue>
    </source>
</reference>
<protein>
    <submittedName>
        <fullName evidence="2">Uncharacterized protein</fullName>
    </submittedName>
</protein>
<organism evidence="2 3">
    <name type="scientific">Dreissena polymorpha</name>
    <name type="common">Zebra mussel</name>
    <name type="synonym">Mytilus polymorpha</name>
    <dbReference type="NCBI Taxonomy" id="45954"/>
    <lineage>
        <taxon>Eukaryota</taxon>
        <taxon>Metazoa</taxon>
        <taxon>Spiralia</taxon>
        <taxon>Lophotrochozoa</taxon>
        <taxon>Mollusca</taxon>
        <taxon>Bivalvia</taxon>
        <taxon>Autobranchia</taxon>
        <taxon>Heteroconchia</taxon>
        <taxon>Euheterodonta</taxon>
        <taxon>Imparidentia</taxon>
        <taxon>Neoheterodontei</taxon>
        <taxon>Myida</taxon>
        <taxon>Dreissenoidea</taxon>
        <taxon>Dreissenidae</taxon>
        <taxon>Dreissena</taxon>
    </lineage>
</organism>
<evidence type="ECO:0000313" key="3">
    <source>
        <dbReference type="Proteomes" id="UP000828390"/>
    </source>
</evidence>
<comment type="caution">
    <text evidence="2">The sequence shown here is derived from an EMBL/GenBank/DDBJ whole genome shotgun (WGS) entry which is preliminary data.</text>
</comment>
<gene>
    <name evidence="2" type="ORF">DPMN_102946</name>
</gene>
<proteinExistence type="predicted"/>
<dbReference type="AlphaFoldDB" id="A0A9D4H707"/>
<keyword evidence="3" id="KW-1185">Reference proteome</keyword>
<evidence type="ECO:0000313" key="2">
    <source>
        <dbReference type="EMBL" id="KAH3829718.1"/>
    </source>
</evidence>
<keyword evidence="1" id="KW-1133">Transmembrane helix</keyword>
<reference evidence="2" key="2">
    <citation type="submission" date="2020-11" db="EMBL/GenBank/DDBJ databases">
        <authorList>
            <person name="McCartney M.A."/>
            <person name="Auch B."/>
            <person name="Kono T."/>
            <person name="Mallez S."/>
            <person name="Becker A."/>
            <person name="Gohl D.M."/>
            <person name="Silverstein K.A.T."/>
            <person name="Koren S."/>
            <person name="Bechman K.B."/>
            <person name="Herman A."/>
            <person name="Abrahante J.E."/>
            <person name="Garbe J."/>
        </authorList>
    </citation>
    <scope>NUCLEOTIDE SEQUENCE</scope>
    <source>
        <strain evidence="2">Duluth1</strain>
        <tissue evidence="2">Whole animal</tissue>
    </source>
</reference>
<dbReference type="EMBL" id="JAIWYP010000004">
    <property type="protein sequence ID" value="KAH3829718.1"/>
    <property type="molecule type" value="Genomic_DNA"/>
</dbReference>
<keyword evidence="1" id="KW-0812">Transmembrane</keyword>
<accession>A0A9D4H707</accession>
<name>A0A9D4H707_DREPO</name>
<sequence length="114" mass="13327">MYTIIFKVAADIAAIVPLYLQVMYMYYLLGYRILAKPENLLTKDEVDGSHDDGGFQRVKLTDSQLRRRRRSAHFTRSVIFNYVTDEVHSQVIYLVHVLFMLCEHIAWHTAIFSA</sequence>
<evidence type="ECO:0000256" key="1">
    <source>
        <dbReference type="SAM" id="Phobius"/>
    </source>
</evidence>
<keyword evidence="1" id="KW-0472">Membrane</keyword>
<dbReference type="Proteomes" id="UP000828390">
    <property type="component" value="Unassembled WGS sequence"/>
</dbReference>
<feature type="transmembrane region" description="Helical" evidence="1">
    <location>
        <begin position="12"/>
        <end position="29"/>
    </location>
</feature>